<dbReference type="PANTHER" id="PTHR15749">
    <property type="entry name" value="FANCONI-ASSOCIATED NUCLEASE 1"/>
    <property type="match status" value="1"/>
</dbReference>
<dbReference type="Proteomes" id="UP001152795">
    <property type="component" value="Unassembled WGS sequence"/>
</dbReference>
<keyword evidence="5 17" id="KW-0479">Metal-binding</keyword>
<evidence type="ECO:0000313" key="19">
    <source>
        <dbReference type="Proteomes" id="UP001152795"/>
    </source>
</evidence>
<dbReference type="FunFam" id="3.40.1350.10:FF:000004">
    <property type="entry name" value="Fanconi-associated nuclease"/>
    <property type="match status" value="1"/>
</dbReference>
<comment type="catalytic activity">
    <reaction evidence="1 17">
        <text>Hydrolytically removes 5'-nucleotides successively from the 3'-hydroxy termini of 3'-hydroxy-terminated oligonucleotides.</text>
        <dbReference type="EC" id="3.1.4.1"/>
    </reaction>
</comment>
<dbReference type="GO" id="GO:0017108">
    <property type="term" value="F:5'-flap endonuclease activity"/>
    <property type="evidence" value="ECO:0007669"/>
    <property type="project" value="TreeGrafter"/>
</dbReference>
<keyword evidence="11" id="KW-0269">Exonuclease</keyword>
<comment type="subcellular location">
    <subcellularLocation>
        <location evidence="2 17">Nucleus</location>
    </subcellularLocation>
</comment>
<comment type="similarity">
    <text evidence="3 17">Belongs to the FAN1 family.</text>
</comment>
<dbReference type="SMART" id="SM00990">
    <property type="entry name" value="VRR_NUC"/>
    <property type="match status" value="1"/>
</dbReference>
<keyword evidence="10" id="KW-0862">Zinc</keyword>
<keyword evidence="14 17" id="KW-0234">DNA repair</keyword>
<evidence type="ECO:0000256" key="16">
    <source>
        <dbReference type="ARBA" id="ARBA00023242"/>
    </source>
</evidence>
<dbReference type="PANTHER" id="PTHR15749:SF4">
    <property type="entry name" value="FANCONI-ASSOCIATED NUCLEASE 1"/>
    <property type="match status" value="1"/>
</dbReference>
<evidence type="ECO:0000256" key="3">
    <source>
        <dbReference type="ARBA" id="ARBA00005533"/>
    </source>
</evidence>
<evidence type="ECO:0000256" key="15">
    <source>
        <dbReference type="ARBA" id="ARBA00023211"/>
    </source>
</evidence>
<dbReference type="GO" id="GO:0008409">
    <property type="term" value="F:5'-3' exonuclease activity"/>
    <property type="evidence" value="ECO:0007669"/>
    <property type="project" value="TreeGrafter"/>
</dbReference>
<dbReference type="Gene3D" id="3.40.1350.10">
    <property type="match status" value="1"/>
</dbReference>
<evidence type="ECO:0000256" key="6">
    <source>
        <dbReference type="ARBA" id="ARBA00022759"/>
    </source>
</evidence>
<evidence type="ECO:0000256" key="4">
    <source>
        <dbReference type="ARBA" id="ARBA00022722"/>
    </source>
</evidence>
<keyword evidence="15 17" id="KW-0464">Manganese</keyword>
<keyword evidence="12 17" id="KW-0460">Magnesium</keyword>
<dbReference type="InterPro" id="IPR033315">
    <property type="entry name" value="Fan1-like"/>
</dbReference>
<comment type="function">
    <text evidence="17">Nuclease required for the repair of DNA interstrand cross-links (ICL). Acts as a 5'-3' exonuclease that anchors at a cut end of DNA and cleaves DNA successively at every third nucleotide, allowing to excise an ICL from one strand through flanking incisions.</text>
</comment>
<sequence>ALNAIREALGDVRVKTGHRLALEERAKKICQLKRNSSLKKYLTEIKCTELREPNVETISAKRLELQPVFVLREVNTDGSNDNEVLNYCGVEEMALRYYRKQGYNEGIHGEGLTFTMLFTLLMWDVIFCDSVPDVFRTPFQASPLDIYSENFYANRKKLIDERLNEIENASVEKLTEWIEAKWKEQEGKTCVGIKWELFSGVRQITGLARCLGSKVIAGICEKFAKDYRHTRSGLPDLVVWNCTDLKYKIVEVKGPNDKLSTKQQVWLDVLVRLGADTEVLYVKAIGGRNL</sequence>
<dbReference type="GO" id="GO:0036297">
    <property type="term" value="P:interstrand cross-link repair"/>
    <property type="evidence" value="ECO:0007669"/>
    <property type="project" value="InterPro"/>
</dbReference>
<organism evidence="18 19">
    <name type="scientific">Paramuricea clavata</name>
    <name type="common">Red gorgonian</name>
    <name type="synonym">Violescent sea-whip</name>
    <dbReference type="NCBI Taxonomy" id="317549"/>
    <lineage>
        <taxon>Eukaryota</taxon>
        <taxon>Metazoa</taxon>
        <taxon>Cnidaria</taxon>
        <taxon>Anthozoa</taxon>
        <taxon>Octocorallia</taxon>
        <taxon>Malacalcyonacea</taxon>
        <taxon>Plexauridae</taxon>
        <taxon>Paramuricea</taxon>
    </lineage>
</organism>
<evidence type="ECO:0000256" key="11">
    <source>
        <dbReference type="ARBA" id="ARBA00022839"/>
    </source>
</evidence>
<protein>
    <recommendedName>
        <fullName evidence="17">Fanconi-associated nuclease</fullName>
        <ecNumber evidence="17">3.1.4.1</ecNumber>
    </recommendedName>
</protein>
<evidence type="ECO:0000256" key="17">
    <source>
        <dbReference type="RuleBase" id="RU365033"/>
    </source>
</evidence>
<dbReference type="InterPro" id="IPR011856">
    <property type="entry name" value="tRNA_endonuc-like_dom_sf"/>
</dbReference>
<evidence type="ECO:0000256" key="13">
    <source>
        <dbReference type="ARBA" id="ARBA00023054"/>
    </source>
</evidence>
<reference evidence="18" key="1">
    <citation type="submission" date="2020-04" db="EMBL/GenBank/DDBJ databases">
        <authorList>
            <person name="Alioto T."/>
            <person name="Alioto T."/>
            <person name="Gomez Garrido J."/>
        </authorList>
    </citation>
    <scope>NUCLEOTIDE SEQUENCE</scope>
    <source>
        <strain evidence="18">A484AB</strain>
    </source>
</reference>
<keyword evidence="9 17" id="KW-0378">Hydrolase</keyword>
<evidence type="ECO:0000256" key="8">
    <source>
        <dbReference type="ARBA" id="ARBA00022771"/>
    </source>
</evidence>
<dbReference type="GO" id="GO:0004528">
    <property type="term" value="F:phosphodiesterase I activity"/>
    <property type="evidence" value="ECO:0007669"/>
    <property type="project" value="UniProtKB-EC"/>
</dbReference>
<dbReference type="EC" id="3.1.4.1" evidence="17"/>
<evidence type="ECO:0000256" key="14">
    <source>
        <dbReference type="ARBA" id="ARBA00023204"/>
    </source>
</evidence>
<evidence type="ECO:0000256" key="2">
    <source>
        <dbReference type="ARBA" id="ARBA00004123"/>
    </source>
</evidence>
<dbReference type="Pfam" id="PF08774">
    <property type="entry name" value="VRR_NUC"/>
    <property type="match status" value="1"/>
</dbReference>
<dbReference type="GO" id="GO:0005634">
    <property type="term" value="C:nucleus"/>
    <property type="evidence" value="ECO:0007669"/>
    <property type="project" value="UniProtKB-SubCell"/>
</dbReference>
<accession>A0A7D9DA91</accession>
<comment type="cofactor">
    <cofactor evidence="17">
        <name>Mg(2+)</name>
        <dbReference type="ChEBI" id="CHEBI:18420"/>
    </cofactor>
    <cofactor evidence="17">
        <name>Mn(2+)</name>
        <dbReference type="ChEBI" id="CHEBI:29035"/>
    </cofactor>
</comment>
<evidence type="ECO:0000256" key="7">
    <source>
        <dbReference type="ARBA" id="ARBA00022763"/>
    </source>
</evidence>
<feature type="non-terminal residue" evidence="18">
    <location>
        <position position="1"/>
    </location>
</feature>
<keyword evidence="8" id="KW-0863">Zinc-finger</keyword>
<keyword evidence="13" id="KW-0175">Coiled coil</keyword>
<dbReference type="GO" id="GO:0070336">
    <property type="term" value="F:flap-structured DNA binding"/>
    <property type="evidence" value="ECO:0007669"/>
    <property type="project" value="TreeGrafter"/>
</dbReference>
<dbReference type="CDD" id="cd22326">
    <property type="entry name" value="FAN1-like"/>
    <property type="match status" value="1"/>
</dbReference>
<keyword evidence="19" id="KW-1185">Reference proteome</keyword>
<keyword evidence="6" id="KW-0255">Endonuclease</keyword>
<evidence type="ECO:0000256" key="9">
    <source>
        <dbReference type="ARBA" id="ARBA00022801"/>
    </source>
</evidence>
<evidence type="ECO:0000256" key="5">
    <source>
        <dbReference type="ARBA" id="ARBA00022723"/>
    </source>
</evidence>
<evidence type="ECO:0000256" key="12">
    <source>
        <dbReference type="ARBA" id="ARBA00022842"/>
    </source>
</evidence>
<evidence type="ECO:0000313" key="18">
    <source>
        <dbReference type="EMBL" id="CAB3978435.1"/>
    </source>
</evidence>
<keyword evidence="16 17" id="KW-0539">Nucleus</keyword>
<evidence type="ECO:0000256" key="10">
    <source>
        <dbReference type="ARBA" id="ARBA00022833"/>
    </source>
</evidence>
<dbReference type="GO" id="GO:0008270">
    <property type="term" value="F:zinc ion binding"/>
    <property type="evidence" value="ECO:0007669"/>
    <property type="project" value="UniProtKB-KW"/>
</dbReference>
<dbReference type="OrthoDB" id="76364at2759"/>
<dbReference type="EMBL" id="CACRXK020000113">
    <property type="protein sequence ID" value="CAB3978435.1"/>
    <property type="molecule type" value="Genomic_DNA"/>
</dbReference>
<name>A0A7D9DA91_PARCT</name>
<proteinExistence type="inferred from homology"/>
<dbReference type="AlphaFoldDB" id="A0A7D9DA91"/>
<gene>
    <name evidence="18" type="ORF">PACLA_8A082970</name>
</gene>
<dbReference type="InterPro" id="IPR014883">
    <property type="entry name" value="VRR_NUC"/>
</dbReference>
<evidence type="ECO:0000256" key="1">
    <source>
        <dbReference type="ARBA" id="ARBA00000983"/>
    </source>
</evidence>
<comment type="caution">
    <text evidence="18">The sequence shown here is derived from an EMBL/GenBank/DDBJ whole genome shotgun (WGS) entry which is preliminary data.</text>
</comment>
<keyword evidence="4 17" id="KW-0540">Nuclease</keyword>
<dbReference type="InterPro" id="IPR049132">
    <property type="entry name" value="FAN1-like_euk"/>
</dbReference>
<keyword evidence="7 17" id="KW-0227">DNA damage</keyword>